<dbReference type="PANTHER" id="PTHR48111:SF1">
    <property type="entry name" value="TWO-COMPONENT RESPONSE REGULATOR ORR33"/>
    <property type="match status" value="1"/>
</dbReference>
<reference evidence="12 13" key="1">
    <citation type="submission" date="2018-08" db="EMBL/GenBank/DDBJ databases">
        <title>A genome reference for cultivated species of the human gut microbiota.</title>
        <authorList>
            <person name="Zou Y."/>
            <person name="Xue W."/>
            <person name="Luo G."/>
        </authorList>
    </citation>
    <scope>NUCLEOTIDE SEQUENCE [LARGE SCALE GENOMIC DNA]</scope>
    <source>
        <strain evidence="12 13">AM07-24</strain>
    </source>
</reference>
<evidence type="ECO:0000256" key="6">
    <source>
        <dbReference type="ARBA" id="ARBA00023163"/>
    </source>
</evidence>
<dbReference type="Gene3D" id="3.40.50.2300">
    <property type="match status" value="1"/>
</dbReference>
<dbReference type="PROSITE" id="PS50110">
    <property type="entry name" value="RESPONSE_REGULATORY"/>
    <property type="match status" value="1"/>
</dbReference>
<dbReference type="InterPro" id="IPR011006">
    <property type="entry name" value="CheY-like_superfamily"/>
</dbReference>
<organism evidence="12 13">
    <name type="scientific">Emergencia timonensis</name>
    <dbReference type="NCBI Taxonomy" id="1776384"/>
    <lineage>
        <taxon>Bacteria</taxon>
        <taxon>Bacillati</taxon>
        <taxon>Bacillota</taxon>
        <taxon>Clostridia</taxon>
        <taxon>Peptostreptococcales</taxon>
        <taxon>Anaerovoracaceae</taxon>
        <taxon>Emergencia</taxon>
    </lineage>
</organism>
<dbReference type="InterPro" id="IPR001867">
    <property type="entry name" value="OmpR/PhoB-type_DNA-bd"/>
</dbReference>
<name>A0A415E351_9FIRM</name>
<dbReference type="Pfam" id="PF00486">
    <property type="entry name" value="Trans_reg_C"/>
    <property type="match status" value="1"/>
</dbReference>
<dbReference type="Gene3D" id="1.10.10.10">
    <property type="entry name" value="Winged helix-like DNA-binding domain superfamily/Winged helix DNA-binding domain"/>
    <property type="match status" value="1"/>
</dbReference>
<evidence type="ECO:0000256" key="2">
    <source>
        <dbReference type="ARBA" id="ARBA00022553"/>
    </source>
</evidence>
<dbReference type="SUPFAM" id="SSF52172">
    <property type="entry name" value="CheY-like"/>
    <property type="match status" value="1"/>
</dbReference>
<dbReference type="Proteomes" id="UP000284841">
    <property type="component" value="Unassembled WGS sequence"/>
</dbReference>
<evidence type="ECO:0000256" key="8">
    <source>
        <dbReference type="PROSITE-ProRule" id="PRU00169"/>
    </source>
</evidence>
<proteinExistence type="predicted"/>
<feature type="domain" description="OmpR/PhoB-type" evidence="11">
    <location>
        <begin position="122"/>
        <end position="222"/>
    </location>
</feature>
<evidence type="ECO:0000256" key="3">
    <source>
        <dbReference type="ARBA" id="ARBA00023012"/>
    </source>
</evidence>
<evidence type="ECO:0000256" key="1">
    <source>
        <dbReference type="ARBA" id="ARBA00018672"/>
    </source>
</evidence>
<dbReference type="RefSeq" id="WP_067541436.1">
    <property type="nucleotide sequence ID" value="NZ_AP025567.1"/>
</dbReference>
<protein>
    <recommendedName>
        <fullName evidence="1">Stage 0 sporulation protein A homolog</fullName>
    </recommendedName>
</protein>
<dbReference type="GO" id="GO:0000156">
    <property type="term" value="F:phosphorelay response regulator activity"/>
    <property type="evidence" value="ECO:0007669"/>
    <property type="project" value="TreeGrafter"/>
</dbReference>
<dbReference type="OrthoDB" id="9803564at2"/>
<evidence type="ECO:0000313" key="12">
    <source>
        <dbReference type="EMBL" id="RHJ88009.1"/>
    </source>
</evidence>
<dbReference type="InterPro" id="IPR001789">
    <property type="entry name" value="Sig_transdc_resp-reg_receiver"/>
</dbReference>
<dbReference type="SMART" id="SM00448">
    <property type="entry name" value="REC"/>
    <property type="match status" value="1"/>
</dbReference>
<evidence type="ECO:0000259" key="10">
    <source>
        <dbReference type="PROSITE" id="PS50110"/>
    </source>
</evidence>
<feature type="domain" description="Response regulatory" evidence="10">
    <location>
        <begin position="3"/>
        <end position="115"/>
    </location>
</feature>
<evidence type="ECO:0000256" key="9">
    <source>
        <dbReference type="PROSITE-ProRule" id="PRU01091"/>
    </source>
</evidence>
<dbReference type="STRING" id="1776384.GCA_900086585_03562"/>
<evidence type="ECO:0000256" key="5">
    <source>
        <dbReference type="ARBA" id="ARBA00023125"/>
    </source>
</evidence>
<keyword evidence="5 9" id="KW-0238">DNA-binding</keyword>
<dbReference type="AlphaFoldDB" id="A0A415E351"/>
<dbReference type="InterPro" id="IPR036388">
    <property type="entry name" value="WH-like_DNA-bd_sf"/>
</dbReference>
<dbReference type="SMART" id="SM00862">
    <property type="entry name" value="Trans_reg_C"/>
    <property type="match status" value="1"/>
</dbReference>
<dbReference type="GeneID" id="83005855"/>
<dbReference type="GO" id="GO:0032993">
    <property type="term" value="C:protein-DNA complex"/>
    <property type="evidence" value="ECO:0007669"/>
    <property type="project" value="TreeGrafter"/>
</dbReference>
<keyword evidence="4" id="KW-0805">Transcription regulation</keyword>
<evidence type="ECO:0000313" key="13">
    <source>
        <dbReference type="Proteomes" id="UP000284841"/>
    </source>
</evidence>
<keyword evidence="13" id="KW-1185">Reference proteome</keyword>
<dbReference type="Pfam" id="PF00072">
    <property type="entry name" value="Response_reg"/>
    <property type="match status" value="1"/>
</dbReference>
<dbReference type="PANTHER" id="PTHR48111">
    <property type="entry name" value="REGULATOR OF RPOS"/>
    <property type="match status" value="1"/>
</dbReference>
<dbReference type="GO" id="GO:0000976">
    <property type="term" value="F:transcription cis-regulatory region binding"/>
    <property type="evidence" value="ECO:0007669"/>
    <property type="project" value="TreeGrafter"/>
</dbReference>
<accession>A0A415E351</accession>
<comment type="caution">
    <text evidence="12">The sequence shown here is derived from an EMBL/GenBank/DDBJ whole genome shotgun (WGS) entry which is preliminary data.</text>
</comment>
<dbReference type="CDD" id="cd00383">
    <property type="entry name" value="trans_reg_C"/>
    <property type="match status" value="1"/>
</dbReference>
<dbReference type="InterPro" id="IPR039420">
    <property type="entry name" value="WalR-like"/>
</dbReference>
<dbReference type="EMBL" id="QRMS01000002">
    <property type="protein sequence ID" value="RHJ88009.1"/>
    <property type="molecule type" value="Genomic_DNA"/>
</dbReference>
<feature type="DNA-binding region" description="OmpR/PhoB-type" evidence="9">
    <location>
        <begin position="122"/>
        <end position="222"/>
    </location>
</feature>
<sequence>MKKLAIIEDDRLFNEALYQFLVQSEYEIKRAFSFAEGILLIEEDIDLMIIDINLPGGDGLALCQRAHAFNQIPVIFLTARDEEEDMIRAFDLGADDYLVKPFPMNVLLKHIEAVLRRTEEEKNIFHYMDLTVDFDSRRVTYREQEIKLTVKEFQLLTILIKNKGQVVTKELILDKVWDQSGAFVEEHTINVTLSRLRKKIEPDPTNPKFIKNVFGLGYVFGK</sequence>
<dbReference type="GO" id="GO:0005829">
    <property type="term" value="C:cytosol"/>
    <property type="evidence" value="ECO:0007669"/>
    <property type="project" value="TreeGrafter"/>
</dbReference>
<gene>
    <name evidence="12" type="ORF">DW099_06200</name>
</gene>
<evidence type="ECO:0000256" key="4">
    <source>
        <dbReference type="ARBA" id="ARBA00023015"/>
    </source>
</evidence>
<dbReference type="GO" id="GO:0006355">
    <property type="term" value="P:regulation of DNA-templated transcription"/>
    <property type="evidence" value="ECO:0007669"/>
    <property type="project" value="InterPro"/>
</dbReference>
<keyword evidence="6" id="KW-0804">Transcription</keyword>
<feature type="modified residue" description="4-aspartylphosphate" evidence="8">
    <location>
        <position position="51"/>
    </location>
</feature>
<evidence type="ECO:0000256" key="7">
    <source>
        <dbReference type="ARBA" id="ARBA00024867"/>
    </source>
</evidence>
<dbReference type="Gene3D" id="6.10.250.690">
    <property type="match status" value="1"/>
</dbReference>
<keyword evidence="3" id="KW-0902">Two-component regulatory system</keyword>
<comment type="function">
    <text evidence="7">May play the central regulatory role in sporulation. It may be an element of the effector pathway responsible for the activation of sporulation genes in response to nutritional stress. Spo0A may act in concert with spo0H (a sigma factor) to control the expression of some genes that are critical to the sporulation process.</text>
</comment>
<dbReference type="PROSITE" id="PS51755">
    <property type="entry name" value="OMPR_PHOB"/>
    <property type="match status" value="1"/>
</dbReference>
<keyword evidence="2 8" id="KW-0597">Phosphoprotein</keyword>
<evidence type="ECO:0000259" key="11">
    <source>
        <dbReference type="PROSITE" id="PS51755"/>
    </source>
</evidence>